<evidence type="ECO:0000313" key="2">
    <source>
        <dbReference type="EMBL" id="GAC81699.1"/>
    </source>
</evidence>
<dbReference type="InterPro" id="IPR024520">
    <property type="entry name" value="DUF3558"/>
</dbReference>
<dbReference type="RefSeq" id="WP_008381661.1">
    <property type="nucleotide sequence ID" value="NZ_BAOP01000042.1"/>
</dbReference>
<gene>
    <name evidence="2" type="ORF">GM1_042_00150</name>
</gene>
<dbReference type="Pfam" id="PF12079">
    <property type="entry name" value="DUF3558"/>
    <property type="match status" value="1"/>
</dbReference>
<keyword evidence="3" id="KW-1185">Reference proteome</keyword>
<sequence>MTSTLRRATAAAALAIATVLGAASCTVEGTPVRPGRDVGTDTGRVDTDKFERLLEECDILSAVQIGKAVGGGIAQPGFYGANCRWLVASKSGVVNVMFNWFEWGSFAQEKDTAKRLDFTTENIQVRSTAAFTARDPKRPGVCGVTAKAPSSGVYTWWVEPEGAPSGDACAAPIKLMELILSGAY</sequence>
<proteinExistence type="predicted"/>
<dbReference type="eggNOG" id="COG1188">
    <property type="taxonomic scope" value="Bacteria"/>
</dbReference>
<evidence type="ECO:0008006" key="4">
    <source>
        <dbReference type="Google" id="ProtNLM"/>
    </source>
</evidence>
<dbReference type="Proteomes" id="UP000035009">
    <property type="component" value="Unassembled WGS sequence"/>
</dbReference>
<keyword evidence="1" id="KW-0732">Signal</keyword>
<name>M3VH73_GORML</name>
<feature type="chain" id="PRO_5004041003" description="DUF3558 domain-containing protein" evidence="1">
    <location>
        <begin position="23"/>
        <end position="184"/>
    </location>
</feature>
<dbReference type="PROSITE" id="PS51257">
    <property type="entry name" value="PROKAR_LIPOPROTEIN"/>
    <property type="match status" value="1"/>
</dbReference>
<evidence type="ECO:0000256" key="1">
    <source>
        <dbReference type="SAM" id="SignalP"/>
    </source>
</evidence>
<accession>M3VH73</accession>
<dbReference type="OrthoDB" id="4761308at2"/>
<dbReference type="EMBL" id="BAOP01000042">
    <property type="protein sequence ID" value="GAC81699.1"/>
    <property type="molecule type" value="Genomic_DNA"/>
</dbReference>
<protein>
    <recommendedName>
        <fullName evidence="4">DUF3558 domain-containing protein</fullName>
    </recommendedName>
</protein>
<dbReference type="AlphaFoldDB" id="M3VH73"/>
<evidence type="ECO:0000313" key="3">
    <source>
        <dbReference type="Proteomes" id="UP000035009"/>
    </source>
</evidence>
<feature type="signal peptide" evidence="1">
    <location>
        <begin position="1"/>
        <end position="22"/>
    </location>
</feature>
<dbReference type="STRING" id="410332.SAMN04488550_3678"/>
<organism evidence="2 3">
    <name type="scientific">Gordonia malaquae NBRC 108250</name>
    <dbReference type="NCBI Taxonomy" id="1223542"/>
    <lineage>
        <taxon>Bacteria</taxon>
        <taxon>Bacillati</taxon>
        <taxon>Actinomycetota</taxon>
        <taxon>Actinomycetes</taxon>
        <taxon>Mycobacteriales</taxon>
        <taxon>Gordoniaceae</taxon>
        <taxon>Gordonia</taxon>
    </lineage>
</organism>
<comment type="caution">
    <text evidence="2">The sequence shown here is derived from an EMBL/GenBank/DDBJ whole genome shotgun (WGS) entry which is preliminary data.</text>
</comment>
<reference evidence="2 3" key="1">
    <citation type="submission" date="2013-02" db="EMBL/GenBank/DDBJ databases">
        <title>Whole genome shotgun sequence of Gordonia malaquae NBRC 108250.</title>
        <authorList>
            <person name="Yoshida I."/>
            <person name="Hosoyama A."/>
            <person name="Tsuchikane K."/>
            <person name="Ando Y."/>
            <person name="Baba S."/>
            <person name="Ohji S."/>
            <person name="Hamada M."/>
            <person name="Tamura T."/>
            <person name="Yamazoe A."/>
            <person name="Yamazaki S."/>
            <person name="Fujita N."/>
        </authorList>
    </citation>
    <scope>NUCLEOTIDE SEQUENCE [LARGE SCALE GENOMIC DNA]</scope>
    <source>
        <strain evidence="2 3">NBRC 108250</strain>
    </source>
</reference>